<protein>
    <submittedName>
        <fullName evidence="3">Effector protein hopD2</fullName>
        <ecNumber evidence="3">3.1.3.48</ecNumber>
    </submittedName>
</protein>
<accession>A0ABM9UNL5</accession>
<evidence type="ECO:0000256" key="1">
    <source>
        <dbReference type="SAM" id="SignalP"/>
    </source>
</evidence>
<evidence type="ECO:0000313" key="3">
    <source>
        <dbReference type="EMBL" id="CUN52763.1"/>
    </source>
</evidence>
<dbReference type="EMBL" id="CYZR01000001">
    <property type="protein sequence ID" value="CUN52763.1"/>
    <property type="molecule type" value="Genomic_DNA"/>
</dbReference>
<dbReference type="EC" id="3.1.3.48" evidence="3"/>
<keyword evidence="4" id="KW-1185">Reference proteome</keyword>
<evidence type="ECO:0000313" key="4">
    <source>
        <dbReference type="Proteomes" id="UP000095488"/>
    </source>
</evidence>
<dbReference type="PROSITE" id="PS50056">
    <property type="entry name" value="TYR_PHOSPHATASE_2"/>
    <property type="match status" value="1"/>
</dbReference>
<dbReference type="InterPro" id="IPR029021">
    <property type="entry name" value="Prot-tyrosine_phosphatase-like"/>
</dbReference>
<reference evidence="3 4" key="1">
    <citation type="submission" date="2015-09" db="EMBL/GenBank/DDBJ databases">
        <authorList>
            <consortium name="Pathogen Informatics"/>
        </authorList>
    </citation>
    <scope>NUCLEOTIDE SEQUENCE [LARGE SCALE GENOMIC DNA]</scope>
    <source>
        <strain evidence="3 4">2789STDY5834858</strain>
    </source>
</reference>
<dbReference type="Proteomes" id="UP000095488">
    <property type="component" value="Unassembled WGS sequence"/>
</dbReference>
<proteinExistence type="predicted"/>
<evidence type="ECO:0000259" key="2">
    <source>
        <dbReference type="PROSITE" id="PS50056"/>
    </source>
</evidence>
<gene>
    <name evidence="3" type="primary">hopD2</name>
    <name evidence="3" type="ORF">ERS852473_00434</name>
</gene>
<organism evidence="3 4">
    <name type="scientific">Sarcina ventriculi</name>
    <name type="common">Clostridium ventriculi</name>
    <dbReference type="NCBI Taxonomy" id="1267"/>
    <lineage>
        <taxon>Bacteria</taxon>
        <taxon>Bacillati</taxon>
        <taxon>Bacillota</taxon>
        <taxon>Clostridia</taxon>
        <taxon>Eubacteriales</taxon>
        <taxon>Clostridiaceae</taxon>
        <taxon>Sarcina</taxon>
    </lineage>
</organism>
<dbReference type="RefSeq" id="WP_055257316.1">
    <property type="nucleotide sequence ID" value="NZ_CABIXL010000001.1"/>
</dbReference>
<dbReference type="InterPro" id="IPR000387">
    <property type="entry name" value="Tyr_Pase_dom"/>
</dbReference>
<dbReference type="InterPro" id="IPR016130">
    <property type="entry name" value="Tyr_Pase_AS"/>
</dbReference>
<dbReference type="Pfam" id="PF14566">
    <property type="entry name" value="PTPlike_phytase"/>
    <property type="match status" value="1"/>
</dbReference>
<dbReference type="PROSITE" id="PS00383">
    <property type="entry name" value="TYR_PHOSPHATASE_1"/>
    <property type="match status" value="1"/>
</dbReference>
<comment type="caution">
    <text evidence="3">The sequence shown here is derived from an EMBL/GenBank/DDBJ whole genome shotgun (WGS) entry which is preliminary data.</text>
</comment>
<name>A0ABM9UNL5_SARVE</name>
<dbReference type="GO" id="GO:0004725">
    <property type="term" value="F:protein tyrosine phosphatase activity"/>
    <property type="evidence" value="ECO:0007669"/>
    <property type="project" value="UniProtKB-EC"/>
</dbReference>
<dbReference type="SUPFAM" id="SSF52799">
    <property type="entry name" value="(Phosphotyrosine protein) phosphatases II"/>
    <property type="match status" value="1"/>
</dbReference>
<feature type="signal peptide" evidence="1">
    <location>
        <begin position="1"/>
        <end position="27"/>
    </location>
</feature>
<sequence length="281" mass="32351">MKKFLKYLSTFIIISTFFSYFSNITFAKTNNISEPLKIIDTDSKKSLPANYRNIKNLNISGSAQFTPKQVNHIIKDINAKDILFVDLRQESHGFINNLAFSYFGNSNILNCGLNTTNVLKNEKILLSSVPINTNVTIYKKTGEIYKIIKSKTVFDEETLITNSNSTYLRLPVKDEGIPSLEIVDNFVSLIKDKPKNLHIHFHCAHGIGRTTQFMVLYQIMNNDDNLSLKEILEYQIKKGGADLTNLKERAEFLDNFYKYVEENKENNYKIPYSTWTTNNNL</sequence>
<dbReference type="Gene3D" id="3.90.190.10">
    <property type="entry name" value="Protein tyrosine phosphatase superfamily"/>
    <property type="match status" value="1"/>
</dbReference>
<dbReference type="SMART" id="SM01301">
    <property type="entry name" value="PTPlike_phytase"/>
    <property type="match status" value="1"/>
</dbReference>
<feature type="domain" description="Tyrosine specific protein phosphatases" evidence="2">
    <location>
        <begin position="184"/>
        <end position="234"/>
    </location>
</feature>
<feature type="chain" id="PRO_5045783286" evidence="1">
    <location>
        <begin position="28"/>
        <end position="281"/>
    </location>
</feature>
<keyword evidence="1" id="KW-0732">Signal</keyword>
<keyword evidence="3" id="KW-0378">Hydrolase</keyword>